<reference evidence="2" key="1">
    <citation type="submission" date="2021-05" db="EMBL/GenBank/DDBJ databases">
        <authorList>
            <person name="Alioto T."/>
            <person name="Alioto T."/>
            <person name="Gomez Garrido J."/>
        </authorList>
    </citation>
    <scope>NUCLEOTIDE SEQUENCE</scope>
</reference>
<dbReference type="EMBL" id="HBUE01026848">
    <property type="protein sequence ID" value="CAG6454646.1"/>
    <property type="molecule type" value="Transcribed_RNA"/>
</dbReference>
<proteinExistence type="predicted"/>
<organism evidence="2">
    <name type="scientific">Culex pipiens</name>
    <name type="common">House mosquito</name>
    <dbReference type="NCBI Taxonomy" id="7175"/>
    <lineage>
        <taxon>Eukaryota</taxon>
        <taxon>Metazoa</taxon>
        <taxon>Ecdysozoa</taxon>
        <taxon>Arthropoda</taxon>
        <taxon>Hexapoda</taxon>
        <taxon>Insecta</taxon>
        <taxon>Pterygota</taxon>
        <taxon>Neoptera</taxon>
        <taxon>Endopterygota</taxon>
        <taxon>Diptera</taxon>
        <taxon>Nematocera</taxon>
        <taxon>Culicoidea</taxon>
        <taxon>Culicidae</taxon>
        <taxon>Culicinae</taxon>
        <taxon>Culicini</taxon>
        <taxon>Culex</taxon>
        <taxon>Culex</taxon>
    </lineage>
</organism>
<dbReference type="AlphaFoldDB" id="A0A8D8KWH2"/>
<feature type="chain" id="PRO_5036428280" evidence="1">
    <location>
        <begin position="21"/>
        <end position="132"/>
    </location>
</feature>
<protein>
    <submittedName>
        <fullName evidence="2">(northern house mosquito) hypothetical protein</fullName>
    </submittedName>
</protein>
<evidence type="ECO:0000313" key="2">
    <source>
        <dbReference type="EMBL" id="CAG6597971.1"/>
    </source>
</evidence>
<evidence type="ECO:0000256" key="1">
    <source>
        <dbReference type="SAM" id="SignalP"/>
    </source>
</evidence>
<feature type="signal peptide" evidence="1">
    <location>
        <begin position="1"/>
        <end position="20"/>
    </location>
</feature>
<accession>A0A8D8KWH2</accession>
<sequence>MKSQEFWLLILGFFCSKLFNVGPKTFLESNHSLENRYRMSYCTHMFTEQDTLSLFRTKSPRFINRLDEVGQVVSTWPHKRTWARLGHGHTCFPLWGGGKRQYLYGFQSVTLISKCAEWKVNILLQQQQQHQI</sequence>
<name>A0A8D8KWH2_CULPI</name>
<keyword evidence="1" id="KW-0732">Signal</keyword>
<dbReference type="EMBL" id="HBUE01340111">
    <property type="protein sequence ID" value="CAG6597971.1"/>
    <property type="molecule type" value="Transcribed_RNA"/>
</dbReference>
<dbReference type="EMBL" id="HBUE01233252">
    <property type="protein sequence ID" value="CAG6545808.1"/>
    <property type="molecule type" value="Transcribed_RNA"/>
</dbReference>